<evidence type="ECO:0000313" key="7">
    <source>
        <dbReference type="Proteomes" id="UP000078224"/>
    </source>
</evidence>
<organism evidence="6 7">
    <name type="scientific">Providencia heimbachae ATCC 35613</name>
    <dbReference type="NCBI Taxonomy" id="1354272"/>
    <lineage>
        <taxon>Bacteria</taxon>
        <taxon>Pseudomonadati</taxon>
        <taxon>Pseudomonadota</taxon>
        <taxon>Gammaproteobacteria</taxon>
        <taxon>Enterobacterales</taxon>
        <taxon>Morganellaceae</taxon>
        <taxon>Providencia</taxon>
    </lineage>
</organism>
<dbReference type="AlphaFoldDB" id="A0A1B7K1B7"/>
<dbReference type="InterPro" id="IPR008622">
    <property type="entry name" value="FliT"/>
</dbReference>
<keyword evidence="6" id="KW-0969">Cilium</keyword>
<dbReference type="Pfam" id="PF05400">
    <property type="entry name" value="FliT"/>
    <property type="match status" value="1"/>
</dbReference>
<keyword evidence="7" id="KW-1185">Reference proteome</keyword>
<sequence>MWMKDNPVDNKNPIDLPEIYRNVLVLSENLVALAQSGEWEALVSRETEYVLAVENLTVLTQIFEEQQPITEEFIQLLQKIIENERITKEYLQQHLNFLSKEIKQLDQQRVLNNSYGQFDDSDTALIIKPME</sequence>
<protein>
    <recommendedName>
        <fullName evidence="5">Flagellar protein FliT</fullName>
    </recommendedName>
</protein>
<accession>A0A1B7K1B7</accession>
<evidence type="ECO:0000256" key="3">
    <source>
        <dbReference type="ARBA" id="ARBA00022795"/>
    </source>
</evidence>
<name>A0A1B7K1B7_9GAMM</name>
<dbReference type="Proteomes" id="UP000078224">
    <property type="component" value="Unassembled WGS sequence"/>
</dbReference>
<comment type="subcellular location">
    <subcellularLocation>
        <location evidence="1">Cytoplasm</location>
        <location evidence="1">Cytosol</location>
    </subcellularLocation>
</comment>
<dbReference type="Gene3D" id="1.20.58.380">
    <property type="entry name" value="Flagellar protein flit"/>
    <property type="match status" value="1"/>
</dbReference>
<reference evidence="6 7" key="1">
    <citation type="submission" date="2016-04" db="EMBL/GenBank/DDBJ databases">
        <title>ATOL: Assembling a taxonomically balanced genome-scale reconstruction of the evolutionary history of the Enterobacteriaceae.</title>
        <authorList>
            <person name="Plunkett G.III."/>
            <person name="Neeno-Eckwall E.C."/>
            <person name="Glasner J.D."/>
            <person name="Perna N.T."/>
        </authorList>
    </citation>
    <scope>NUCLEOTIDE SEQUENCE [LARGE SCALE GENOMIC DNA]</scope>
    <source>
        <strain evidence="6 7">ATCC 35613</strain>
    </source>
</reference>
<dbReference type="PATRIC" id="fig|1354272.4.peg.773"/>
<comment type="caution">
    <text evidence="6">The sequence shown here is derived from an EMBL/GenBank/DDBJ whole genome shotgun (WGS) entry which is preliminary data.</text>
</comment>
<keyword evidence="2" id="KW-0963">Cytoplasm</keyword>
<keyword evidence="6" id="KW-0966">Cell projection</keyword>
<keyword evidence="4" id="KW-0143">Chaperone</keyword>
<evidence type="ECO:0000256" key="5">
    <source>
        <dbReference type="ARBA" id="ARBA00093797"/>
    </source>
</evidence>
<dbReference type="EMBL" id="LXEW01000014">
    <property type="protein sequence ID" value="OAT53905.1"/>
    <property type="molecule type" value="Genomic_DNA"/>
</dbReference>
<proteinExistence type="predicted"/>
<gene>
    <name evidence="6" type="ORF">M998_0750</name>
</gene>
<evidence type="ECO:0000256" key="2">
    <source>
        <dbReference type="ARBA" id="ARBA00022490"/>
    </source>
</evidence>
<evidence type="ECO:0000256" key="4">
    <source>
        <dbReference type="ARBA" id="ARBA00023186"/>
    </source>
</evidence>
<evidence type="ECO:0000256" key="1">
    <source>
        <dbReference type="ARBA" id="ARBA00004514"/>
    </source>
</evidence>
<dbReference type="GO" id="GO:0044781">
    <property type="term" value="P:bacterial-type flagellum organization"/>
    <property type="evidence" value="ECO:0007669"/>
    <property type="project" value="UniProtKB-KW"/>
</dbReference>
<keyword evidence="6" id="KW-0282">Flagellum</keyword>
<keyword evidence="3" id="KW-1005">Bacterial flagellum biogenesis</keyword>
<evidence type="ECO:0000313" key="6">
    <source>
        <dbReference type="EMBL" id="OAT53905.1"/>
    </source>
</evidence>